<keyword evidence="3" id="KW-1185">Reference proteome</keyword>
<evidence type="ECO:0000256" key="1">
    <source>
        <dbReference type="SAM" id="MobiDB-lite"/>
    </source>
</evidence>
<evidence type="ECO:0000313" key="3">
    <source>
        <dbReference type="Proteomes" id="UP000507245"/>
    </source>
</evidence>
<accession>A0A6J5WXI6</accession>
<dbReference type="AlphaFoldDB" id="A0A6J5WXI6"/>
<proteinExistence type="predicted"/>
<sequence length="60" mass="6302">MGGNAEKMPTLAYEKRSRANGGKAQMGVSNRLGGLCLGDGGFRVWRLGFGLGLFGTNLGR</sequence>
<name>A0A6J5WXI6_PRUAR</name>
<protein>
    <submittedName>
        <fullName evidence="2">Uncharacterized protein</fullName>
    </submittedName>
</protein>
<reference evidence="3" key="1">
    <citation type="journal article" date="2020" name="Genome Biol.">
        <title>Gamete binning: chromosome-level and haplotype-resolved genome assembly enabled by high-throughput single-cell sequencing of gamete genomes.</title>
        <authorList>
            <person name="Campoy J.A."/>
            <person name="Sun H."/>
            <person name="Goel M."/>
            <person name="Jiao W.-B."/>
            <person name="Folz-Donahue K."/>
            <person name="Wang N."/>
            <person name="Rubio M."/>
            <person name="Liu C."/>
            <person name="Kukat C."/>
            <person name="Ruiz D."/>
            <person name="Huettel B."/>
            <person name="Schneeberger K."/>
        </authorList>
    </citation>
    <scope>NUCLEOTIDE SEQUENCE [LARGE SCALE GENOMIC DNA]</scope>
    <source>
        <strain evidence="3">cv. Rojo Pasion</strain>
    </source>
</reference>
<dbReference type="Proteomes" id="UP000507245">
    <property type="component" value="Unassembled WGS sequence"/>
</dbReference>
<feature type="region of interest" description="Disordered" evidence="1">
    <location>
        <begin position="1"/>
        <end position="24"/>
    </location>
</feature>
<gene>
    <name evidence="2" type="ORF">ORAREDHAP_LOCUS22537</name>
</gene>
<evidence type="ECO:0000313" key="2">
    <source>
        <dbReference type="EMBL" id="CAB4304785.1"/>
    </source>
</evidence>
<organism evidence="2 3">
    <name type="scientific">Prunus armeniaca</name>
    <name type="common">Apricot</name>
    <name type="synonym">Armeniaca vulgaris</name>
    <dbReference type="NCBI Taxonomy" id="36596"/>
    <lineage>
        <taxon>Eukaryota</taxon>
        <taxon>Viridiplantae</taxon>
        <taxon>Streptophyta</taxon>
        <taxon>Embryophyta</taxon>
        <taxon>Tracheophyta</taxon>
        <taxon>Spermatophyta</taxon>
        <taxon>Magnoliopsida</taxon>
        <taxon>eudicotyledons</taxon>
        <taxon>Gunneridae</taxon>
        <taxon>Pentapetalae</taxon>
        <taxon>rosids</taxon>
        <taxon>fabids</taxon>
        <taxon>Rosales</taxon>
        <taxon>Rosaceae</taxon>
        <taxon>Amygdaloideae</taxon>
        <taxon>Amygdaleae</taxon>
        <taxon>Prunus</taxon>
    </lineage>
</organism>
<dbReference type="EMBL" id="CAEKKB010000003">
    <property type="protein sequence ID" value="CAB4304785.1"/>
    <property type="molecule type" value="Genomic_DNA"/>
</dbReference>